<dbReference type="GO" id="GO:0000149">
    <property type="term" value="F:SNARE binding"/>
    <property type="evidence" value="ECO:0007669"/>
    <property type="project" value="TreeGrafter"/>
</dbReference>
<evidence type="ECO:0000313" key="5">
    <source>
        <dbReference type="EMBL" id="OCK80523.1"/>
    </source>
</evidence>
<dbReference type="GO" id="GO:0032991">
    <property type="term" value="C:protein-containing complex"/>
    <property type="evidence" value="ECO:0007669"/>
    <property type="project" value="UniProtKB-ARBA"/>
</dbReference>
<name>A0A8E2JFF2_9PEZI</name>
<dbReference type="GO" id="GO:0000323">
    <property type="term" value="C:lytic vacuole"/>
    <property type="evidence" value="ECO:0007669"/>
    <property type="project" value="TreeGrafter"/>
</dbReference>
<dbReference type="Proteomes" id="UP000250266">
    <property type="component" value="Unassembled WGS sequence"/>
</dbReference>
<dbReference type="EMBL" id="KV744956">
    <property type="protein sequence ID" value="OCK80523.1"/>
    <property type="molecule type" value="Genomic_DNA"/>
</dbReference>
<accession>A0A8E2JFF2</accession>
<feature type="compositionally biased region" description="Polar residues" evidence="4">
    <location>
        <begin position="281"/>
        <end position="293"/>
    </location>
</feature>
<evidence type="ECO:0000256" key="2">
    <source>
        <dbReference type="ARBA" id="ARBA00013807"/>
    </source>
</evidence>
<dbReference type="GO" id="GO:0005768">
    <property type="term" value="C:endosome"/>
    <property type="evidence" value="ECO:0007669"/>
    <property type="project" value="TreeGrafter"/>
</dbReference>
<gene>
    <name evidence="5" type="ORF">K432DRAFT_434689</name>
</gene>
<dbReference type="PANTHER" id="PTHR15157:SF13">
    <property type="entry name" value="AUTOPHAGY-RELATED PROTEIN 14"/>
    <property type="match status" value="1"/>
</dbReference>
<feature type="compositionally biased region" description="Polar residues" evidence="4">
    <location>
        <begin position="504"/>
        <end position="517"/>
    </location>
</feature>
<sequence>MDCDVCGKALGPNVPLHCATCARVALYPLRNEELLALLDREAQSRHVKAVIEGSDDSLPQQISLGGSTGGMLIDRHESTKNIEQRLVEAETAEVEERISLITEHVALLTEQINKTRLEHNARKAAIAQRRSDIASATHGLESRRAKELEKIQQNTKRMNYKWEKKHQETVEARGYLCKAAAKLAGLKQTRRKAKDGGTKDVYNIGPGSKLRIYDLRDLNNANFEQLTASLSAVAQLLVRISHYLSVRLPAEITLPHRDYPLPTIFHPSSSYLSREVPFPGSTPTQSSSASPDVSHTLEHQRPLPRPRTLFLDRPLIDLSTQDPPAYSLFLEGVSLLAYNVAWLCQTQGMQDEFSHWEDFCPIGRNLFKLLVQQENRSAFRWENSLGKDGAAITRGIPTRDTTSPQSRPGVVFGELSHGTAHSFLGAAENTIFLRGLRLSPVKITDNLKALLLAEQNSQEWEVLDQKEWHGMEDAMGEEPVLVGPKRRDTEELDDGKSVLSAATTAVPTLESQEATSHSRAKGVNGWTKLKSRAGDVSK</sequence>
<dbReference type="OrthoDB" id="16772at2759"/>
<proteinExistence type="inferred from homology"/>
<dbReference type="PANTHER" id="PTHR15157">
    <property type="entry name" value="UV RADIATION RESISTANCE-ASSOCIATED GENE PROTEIN"/>
    <property type="match status" value="1"/>
</dbReference>
<keyword evidence="3" id="KW-0175">Coiled coil</keyword>
<keyword evidence="6" id="KW-1185">Reference proteome</keyword>
<reference evidence="5 6" key="1">
    <citation type="journal article" date="2016" name="Nat. Commun.">
        <title>Ectomycorrhizal ecology is imprinted in the genome of the dominant symbiotic fungus Cenococcum geophilum.</title>
        <authorList>
            <consortium name="DOE Joint Genome Institute"/>
            <person name="Peter M."/>
            <person name="Kohler A."/>
            <person name="Ohm R.A."/>
            <person name="Kuo A."/>
            <person name="Krutzmann J."/>
            <person name="Morin E."/>
            <person name="Arend M."/>
            <person name="Barry K.W."/>
            <person name="Binder M."/>
            <person name="Choi C."/>
            <person name="Clum A."/>
            <person name="Copeland A."/>
            <person name="Grisel N."/>
            <person name="Haridas S."/>
            <person name="Kipfer T."/>
            <person name="LaButti K."/>
            <person name="Lindquist E."/>
            <person name="Lipzen A."/>
            <person name="Maire R."/>
            <person name="Meier B."/>
            <person name="Mihaltcheva S."/>
            <person name="Molinier V."/>
            <person name="Murat C."/>
            <person name="Poggeler S."/>
            <person name="Quandt C.A."/>
            <person name="Sperisen C."/>
            <person name="Tritt A."/>
            <person name="Tisserant E."/>
            <person name="Crous P.W."/>
            <person name="Henrissat B."/>
            <person name="Nehls U."/>
            <person name="Egli S."/>
            <person name="Spatafora J.W."/>
            <person name="Grigoriev I.V."/>
            <person name="Martin F.M."/>
        </authorList>
    </citation>
    <scope>NUCLEOTIDE SEQUENCE [LARGE SCALE GENOMIC DNA]</scope>
    <source>
        <strain evidence="5 6">CBS 459.81</strain>
    </source>
</reference>
<protein>
    <recommendedName>
        <fullName evidence="2">Autophagy-related protein 14</fullName>
    </recommendedName>
</protein>
<evidence type="ECO:0000256" key="1">
    <source>
        <dbReference type="ARBA" id="ARBA00009574"/>
    </source>
</evidence>
<dbReference type="GO" id="GO:0035493">
    <property type="term" value="P:SNARE complex assembly"/>
    <property type="evidence" value="ECO:0007669"/>
    <property type="project" value="TreeGrafter"/>
</dbReference>
<feature type="region of interest" description="Disordered" evidence="4">
    <location>
        <begin position="504"/>
        <end position="538"/>
    </location>
</feature>
<dbReference type="InterPro" id="IPR018791">
    <property type="entry name" value="UV_resistance/autophagy_Atg14"/>
</dbReference>
<evidence type="ECO:0000256" key="3">
    <source>
        <dbReference type="ARBA" id="ARBA00023054"/>
    </source>
</evidence>
<evidence type="ECO:0000256" key="4">
    <source>
        <dbReference type="SAM" id="MobiDB-lite"/>
    </source>
</evidence>
<feature type="region of interest" description="Disordered" evidence="4">
    <location>
        <begin position="276"/>
        <end position="301"/>
    </location>
</feature>
<dbReference type="Pfam" id="PF10186">
    <property type="entry name" value="ATG14"/>
    <property type="match status" value="1"/>
</dbReference>
<evidence type="ECO:0000313" key="6">
    <source>
        <dbReference type="Proteomes" id="UP000250266"/>
    </source>
</evidence>
<dbReference type="AlphaFoldDB" id="A0A8E2JFF2"/>
<organism evidence="5 6">
    <name type="scientific">Lepidopterella palustris CBS 459.81</name>
    <dbReference type="NCBI Taxonomy" id="1314670"/>
    <lineage>
        <taxon>Eukaryota</taxon>
        <taxon>Fungi</taxon>
        <taxon>Dikarya</taxon>
        <taxon>Ascomycota</taxon>
        <taxon>Pezizomycotina</taxon>
        <taxon>Dothideomycetes</taxon>
        <taxon>Pleosporomycetidae</taxon>
        <taxon>Mytilinidiales</taxon>
        <taxon>Argynnaceae</taxon>
        <taxon>Lepidopterella</taxon>
    </lineage>
</organism>
<comment type="similarity">
    <text evidence="1">Belongs to the ATG14 family.</text>
</comment>